<accession>A0A6A5WHJ3</accession>
<dbReference type="Proteomes" id="UP000799779">
    <property type="component" value="Unassembled WGS sequence"/>
</dbReference>
<feature type="region of interest" description="Disordered" evidence="1">
    <location>
        <begin position="1"/>
        <end position="32"/>
    </location>
</feature>
<name>A0A6A5WHJ3_9PLEO</name>
<dbReference type="EMBL" id="ML977590">
    <property type="protein sequence ID" value="KAF2000279.1"/>
    <property type="molecule type" value="Genomic_DNA"/>
</dbReference>
<organism evidence="2 3">
    <name type="scientific">Amniculicola lignicola CBS 123094</name>
    <dbReference type="NCBI Taxonomy" id="1392246"/>
    <lineage>
        <taxon>Eukaryota</taxon>
        <taxon>Fungi</taxon>
        <taxon>Dikarya</taxon>
        <taxon>Ascomycota</taxon>
        <taxon>Pezizomycotina</taxon>
        <taxon>Dothideomycetes</taxon>
        <taxon>Pleosporomycetidae</taxon>
        <taxon>Pleosporales</taxon>
        <taxon>Amniculicolaceae</taxon>
        <taxon>Amniculicola</taxon>
    </lineage>
</organism>
<protein>
    <submittedName>
        <fullName evidence="2">Uncharacterized protein</fullName>
    </submittedName>
</protein>
<evidence type="ECO:0000313" key="3">
    <source>
        <dbReference type="Proteomes" id="UP000799779"/>
    </source>
</evidence>
<feature type="compositionally biased region" description="Polar residues" evidence="1">
    <location>
        <begin position="1"/>
        <end position="14"/>
    </location>
</feature>
<gene>
    <name evidence="2" type="ORF">P154DRAFT_576293</name>
</gene>
<evidence type="ECO:0000256" key="1">
    <source>
        <dbReference type="SAM" id="MobiDB-lite"/>
    </source>
</evidence>
<keyword evidence="3" id="KW-1185">Reference proteome</keyword>
<proteinExistence type="predicted"/>
<sequence>MRSRSGAQASSSVVRNWPRDGIPGSSIQHRSRGSSARCGCAVFKYHYLPSWHARTGLASGGRDAQRASCHPLALDVSTKRFKPLAAAAAAASTKTEVFTIDKTPRQSPSNSTRHVSRHHSKVSVQRAKASSDGLALFCTLRATKILPRFTTARRRRRRREIHLRNITYVTPADSLEEQSDMWKPSARLACASEASPDHCWQP</sequence>
<feature type="region of interest" description="Disordered" evidence="1">
    <location>
        <begin position="102"/>
        <end position="126"/>
    </location>
</feature>
<reference evidence="2" key="1">
    <citation type="journal article" date="2020" name="Stud. Mycol.">
        <title>101 Dothideomycetes genomes: a test case for predicting lifestyles and emergence of pathogens.</title>
        <authorList>
            <person name="Haridas S."/>
            <person name="Albert R."/>
            <person name="Binder M."/>
            <person name="Bloem J."/>
            <person name="Labutti K."/>
            <person name="Salamov A."/>
            <person name="Andreopoulos B."/>
            <person name="Baker S."/>
            <person name="Barry K."/>
            <person name="Bills G."/>
            <person name="Bluhm B."/>
            <person name="Cannon C."/>
            <person name="Castanera R."/>
            <person name="Culley D."/>
            <person name="Daum C."/>
            <person name="Ezra D."/>
            <person name="Gonzalez J."/>
            <person name="Henrissat B."/>
            <person name="Kuo A."/>
            <person name="Liang C."/>
            <person name="Lipzen A."/>
            <person name="Lutzoni F."/>
            <person name="Magnuson J."/>
            <person name="Mondo S."/>
            <person name="Nolan M."/>
            <person name="Ohm R."/>
            <person name="Pangilinan J."/>
            <person name="Park H.-J."/>
            <person name="Ramirez L."/>
            <person name="Alfaro M."/>
            <person name="Sun H."/>
            <person name="Tritt A."/>
            <person name="Yoshinaga Y."/>
            <person name="Zwiers L.-H."/>
            <person name="Turgeon B."/>
            <person name="Goodwin S."/>
            <person name="Spatafora J."/>
            <person name="Crous P."/>
            <person name="Grigoriev I."/>
        </authorList>
    </citation>
    <scope>NUCLEOTIDE SEQUENCE</scope>
    <source>
        <strain evidence="2">CBS 123094</strain>
    </source>
</reference>
<dbReference type="AlphaFoldDB" id="A0A6A5WHJ3"/>
<evidence type="ECO:0000313" key="2">
    <source>
        <dbReference type="EMBL" id="KAF2000279.1"/>
    </source>
</evidence>